<dbReference type="Proteomes" id="UP001454036">
    <property type="component" value="Unassembled WGS sequence"/>
</dbReference>
<protein>
    <submittedName>
        <fullName evidence="4">Uncharacterized protein</fullName>
    </submittedName>
</protein>
<dbReference type="InterPro" id="IPR006041">
    <property type="entry name" value="Pollen_Ole_e1_allergen"/>
</dbReference>
<feature type="chain" id="PRO_5043864724" evidence="3">
    <location>
        <begin position="20"/>
        <end position="155"/>
    </location>
</feature>
<dbReference type="PANTHER" id="PTHR31614:SF5">
    <property type="entry name" value="ALLERGEN-LIKE PROTEIN BRSN20"/>
    <property type="match status" value="1"/>
</dbReference>
<evidence type="ECO:0000256" key="1">
    <source>
        <dbReference type="ARBA" id="ARBA00010049"/>
    </source>
</evidence>
<feature type="signal peptide" evidence="3">
    <location>
        <begin position="1"/>
        <end position="19"/>
    </location>
</feature>
<keyword evidence="2" id="KW-1015">Disulfide bond</keyword>
<keyword evidence="3" id="KW-0732">Signal</keyword>
<dbReference type="EMBL" id="BAABME010002771">
    <property type="protein sequence ID" value="GAA0156030.1"/>
    <property type="molecule type" value="Genomic_DNA"/>
</dbReference>
<keyword evidence="5" id="KW-1185">Reference proteome</keyword>
<evidence type="ECO:0000313" key="5">
    <source>
        <dbReference type="Proteomes" id="UP001454036"/>
    </source>
</evidence>
<dbReference type="PANTHER" id="PTHR31614">
    <property type="entry name" value="PROTEIN DOWNSTREAM OF FLC-RELATED"/>
    <property type="match status" value="1"/>
</dbReference>
<reference evidence="4 5" key="1">
    <citation type="submission" date="2024-01" db="EMBL/GenBank/DDBJ databases">
        <title>The complete chloroplast genome sequence of Lithospermum erythrorhizon: insights into the phylogenetic relationship among Boraginaceae species and the maternal lineages of purple gromwells.</title>
        <authorList>
            <person name="Okada T."/>
            <person name="Watanabe K."/>
        </authorList>
    </citation>
    <scope>NUCLEOTIDE SEQUENCE [LARGE SCALE GENOMIC DNA]</scope>
</reference>
<name>A0AAV3PXR1_LITER</name>
<sequence>MARFLIVLALCMLPAIVSAAPFHLVGKCYCDTCRVGFETDASEYLPGSIVKLECKSRESQQVTYTDTAVTDRSGSYKFLVDRDFGDDVCDVILVKSSHSECSVPNGGRDRARVILTRNNGMVSDVRYANNLGFLKNTPLAACPQILQKYQDSEDV</sequence>
<proteinExistence type="inferred from homology"/>
<evidence type="ECO:0000256" key="2">
    <source>
        <dbReference type="ARBA" id="ARBA00023157"/>
    </source>
</evidence>
<evidence type="ECO:0000256" key="3">
    <source>
        <dbReference type="SAM" id="SignalP"/>
    </source>
</evidence>
<organism evidence="4 5">
    <name type="scientific">Lithospermum erythrorhizon</name>
    <name type="common">Purple gromwell</name>
    <name type="synonym">Lithospermum officinale var. erythrorhizon</name>
    <dbReference type="NCBI Taxonomy" id="34254"/>
    <lineage>
        <taxon>Eukaryota</taxon>
        <taxon>Viridiplantae</taxon>
        <taxon>Streptophyta</taxon>
        <taxon>Embryophyta</taxon>
        <taxon>Tracheophyta</taxon>
        <taxon>Spermatophyta</taxon>
        <taxon>Magnoliopsida</taxon>
        <taxon>eudicotyledons</taxon>
        <taxon>Gunneridae</taxon>
        <taxon>Pentapetalae</taxon>
        <taxon>asterids</taxon>
        <taxon>lamiids</taxon>
        <taxon>Boraginales</taxon>
        <taxon>Boraginaceae</taxon>
        <taxon>Boraginoideae</taxon>
        <taxon>Lithospermeae</taxon>
        <taxon>Lithospermum</taxon>
    </lineage>
</organism>
<evidence type="ECO:0000313" key="4">
    <source>
        <dbReference type="EMBL" id="GAA0156030.1"/>
    </source>
</evidence>
<gene>
    <name evidence="4" type="ORF">LIER_13617</name>
</gene>
<comment type="similarity">
    <text evidence="1">Belongs to the Ole e I family.</text>
</comment>
<comment type="caution">
    <text evidence="4">The sequence shown here is derived from an EMBL/GenBank/DDBJ whole genome shotgun (WGS) entry which is preliminary data.</text>
</comment>
<dbReference type="Pfam" id="PF01190">
    <property type="entry name" value="Pollen_Ole_e_1"/>
    <property type="match status" value="1"/>
</dbReference>
<accession>A0AAV3PXR1</accession>
<dbReference type="AlphaFoldDB" id="A0AAV3PXR1"/>